<dbReference type="InterPro" id="IPR014306">
    <property type="entry name" value="Hydroxyisourate_hydrolase"/>
</dbReference>
<dbReference type="SUPFAM" id="SSF49472">
    <property type="entry name" value="Transthyretin (synonym: prealbumin)"/>
    <property type="match status" value="1"/>
</dbReference>
<evidence type="ECO:0000259" key="8">
    <source>
        <dbReference type="Pfam" id="PF00576"/>
    </source>
</evidence>
<evidence type="ECO:0000256" key="5">
    <source>
        <dbReference type="ARBA" id="ARBA00022631"/>
    </source>
</evidence>
<accession>A0A1L0CYW1</accession>
<dbReference type="Proteomes" id="UP000183365">
    <property type="component" value="Unassembled WGS sequence"/>
</dbReference>
<evidence type="ECO:0000256" key="2">
    <source>
        <dbReference type="ARBA" id="ARBA00002704"/>
    </source>
</evidence>
<dbReference type="AlphaFoldDB" id="A0A1L0CYW1"/>
<comment type="catalytic activity">
    <reaction evidence="1 7">
        <text>5-hydroxyisourate + H2O = 5-hydroxy-2-oxo-4-ureido-2,5-dihydro-1H-imidazole-5-carboxylate + H(+)</text>
        <dbReference type="Rhea" id="RHEA:23736"/>
        <dbReference type="ChEBI" id="CHEBI:15377"/>
        <dbReference type="ChEBI" id="CHEBI:15378"/>
        <dbReference type="ChEBI" id="CHEBI:18072"/>
        <dbReference type="ChEBI" id="CHEBI:58639"/>
        <dbReference type="EC" id="3.5.2.17"/>
    </reaction>
</comment>
<evidence type="ECO:0000256" key="6">
    <source>
        <dbReference type="ARBA" id="ARBA00022801"/>
    </source>
</evidence>
<dbReference type="PANTHER" id="PTHR10395">
    <property type="entry name" value="URICASE AND TRANSTHYRETIN-RELATED"/>
    <property type="match status" value="1"/>
</dbReference>
<dbReference type="GO" id="GO:0006144">
    <property type="term" value="P:purine nucleobase metabolic process"/>
    <property type="evidence" value="ECO:0007669"/>
    <property type="project" value="UniProtKB-KW"/>
</dbReference>
<dbReference type="VEuPathDB" id="FungiDB:HGUI_02287"/>
<dbReference type="InterPro" id="IPR023416">
    <property type="entry name" value="Transthyretin/HIU_hydrolase_d"/>
</dbReference>
<keyword evidence="10" id="KW-1185">Reference proteome</keyword>
<reference evidence="10" key="1">
    <citation type="submission" date="2016-11" db="EMBL/GenBank/DDBJ databases">
        <authorList>
            <person name="Guldener U."/>
        </authorList>
    </citation>
    <scope>NUCLEOTIDE SEQUENCE [LARGE SCALE GENOMIC DNA]</scope>
</reference>
<dbReference type="PANTHER" id="PTHR10395:SF7">
    <property type="entry name" value="5-HYDROXYISOURATE HYDROLASE"/>
    <property type="match status" value="1"/>
</dbReference>
<evidence type="ECO:0000313" key="9">
    <source>
        <dbReference type="EMBL" id="SGZ40087.1"/>
    </source>
</evidence>
<name>A0A1L0CYW1_9ASCO</name>
<dbReference type="Pfam" id="PF00576">
    <property type="entry name" value="Transthyretin"/>
    <property type="match status" value="1"/>
</dbReference>
<evidence type="ECO:0000256" key="1">
    <source>
        <dbReference type="ARBA" id="ARBA00001043"/>
    </source>
</evidence>
<comment type="function">
    <text evidence="2">Catalyzes the hydrolysis of 5-hydroxyisourate (HIU) to 2-oxo-4-hydroxy-4-carboxy-5-ureidoimidazoline (OHCU).</text>
</comment>
<dbReference type="EMBL" id="FQNF01000038">
    <property type="protein sequence ID" value="SGZ40087.1"/>
    <property type="molecule type" value="Genomic_DNA"/>
</dbReference>
<dbReference type="InterPro" id="IPR036817">
    <property type="entry name" value="Transthyretin/HIU_hydrolase_sf"/>
</dbReference>
<sequence>MTDYTVSCHILNSNKGLPLSDISCELYLITDKNNIKIAQQKTNKDGRVPKESWEFVEDHKITHTNTYMIRFQIKSSYYDLINEDTLYPYIDIPFIIKNSTVHHYHIPLLLNNFGYTTYRGS</sequence>
<keyword evidence="5 7" id="KW-0659">Purine metabolism</keyword>
<evidence type="ECO:0000256" key="4">
    <source>
        <dbReference type="ARBA" id="ARBA00011881"/>
    </source>
</evidence>
<feature type="domain" description="Transthyretin/hydroxyisourate hydrolase" evidence="8">
    <location>
        <begin position="6"/>
        <end position="120"/>
    </location>
</feature>
<dbReference type="GO" id="GO:0033971">
    <property type="term" value="F:hydroxyisourate hydrolase activity"/>
    <property type="evidence" value="ECO:0007669"/>
    <property type="project" value="UniProtKB-EC"/>
</dbReference>
<dbReference type="EC" id="3.5.2.17" evidence="7"/>
<comment type="similarity">
    <text evidence="3 7">Belongs to the transthyretin family. 5-hydroxyisourate hydrolase subfamily.</text>
</comment>
<organism evidence="9 10">
    <name type="scientific">Hanseniaspora guilliermondii</name>
    <dbReference type="NCBI Taxonomy" id="56406"/>
    <lineage>
        <taxon>Eukaryota</taxon>
        <taxon>Fungi</taxon>
        <taxon>Dikarya</taxon>
        <taxon>Ascomycota</taxon>
        <taxon>Saccharomycotina</taxon>
        <taxon>Saccharomycetes</taxon>
        <taxon>Saccharomycodales</taxon>
        <taxon>Saccharomycodaceae</taxon>
        <taxon>Hanseniaspora</taxon>
    </lineage>
</organism>
<evidence type="ECO:0000256" key="7">
    <source>
        <dbReference type="RuleBase" id="RU361270"/>
    </source>
</evidence>
<protein>
    <recommendedName>
        <fullName evidence="7">5-hydroxyisourate hydrolase</fullName>
        <shortName evidence="7">HIU hydrolase</shortName>
        <shortName evidence="7">HIUHase</shortName>
        <ecNumber evidence="7">3.5.2.17</ecNumber>
    </recommendedName>
</protein>
<evidence type="ECO:0000313" key="10">
    <source>
        <dbReference type="Proteomes" id="UP000183365"/>
    </source>
</evidence>
<keyword evidence="6 7" id="KW-0378">Hydrolase</keyword>
<dbReference type="NCBIfam" id="TIGR02962">
    <property type="entry name" value="hdxy_isourate"/>
    <property type="match status" value="1"/>
</dbReference>
<comment type="subunit">
    <text evidence="4 7">Homotetramer.</text>
</comment>
<proteinExistence type="inferred from homology"/>
<dbReference type="OrthoDB" id="10265230at2759"/>
<gene>
    <name evidence="9" type="ORF">HGUI_02287</name>
</gene>
<evidence type="ECO:0000256" key="3">
    <source>
        <dbReference type="ARBA" id="ARBA00009850"/>
    </source>
</evidence>
<dbReference type="Gene3D" id="2.60.40.180">
    <property type="entry name" value="Transthyretin/hydroxyisourate hydrolase domain"/>
    <property type="match status" value="1"/>
</dbReference>